<accession>A0A9W9B1L1</accession>
<proteinExistence type="predicted"/>
<reference evidence="1" key="1">
    <citation type="submission" date="2022-08" db="EMBL/GenBank/DDBJ databases">
        <authorList>
            <consortium name="DOE Joint Genome Institute"/>
            <person name="Min B."/>
            <person name="Riley R."/>
            <person name="Sierra-Patev S."/>
            <person name="Naranjo-Ortiz M."/>
            <person name="Looney B."/>
            <person name="Konkel Z."/>
            <person name="Slot J.C."/>
            <person name="Sakamoto Y."/>
            <person name="Steenwyk J.L."/>
            <person name="Rokas A."/>
            <person name="Carro J."/>
            <person name="Camarero S."/>
            <person name="Ferreira P."/>
            <person name="Molpeceres G."/>
            <person name="Ruiz-Duenas F.J."/>
            <person name="Serrano A."/>
            <person name="Henrissat B."/>
            <person name="Drula E."/>
            <person name="Hughes K.W."/>
            <person name="Mata J.L."/>
            <person name="Ishikawa N.K."/>
            <person name="Vargas-Isla R."/>
            <person name="Ushijima S."/>
            <person name="Smith C.A."/>
            <person name="Ahrendt S."/>
            <person name="Andreopoulos W."/>
            <person name="He G."/>
            <person name="Labutti K."/>
            <person name="Lipzen A."/>
            <person name="Ng V."/>
            <person name="Sandor L."/>
            <person name="Barry K."/>
            <person name="Martinez A.T."/>
            <person name="Xiao Y."/>
            <person name="Gibbons J.G."/>
            <person name="Terashima K."/>
            <person name="Hibbett D.S."/>
            <person name="Grigoriev I.V."/>
        </authorList>
    </citation>
    <scope>NUCLEOTIDE SEQUENCE</scope>
    <source>
        <strain evidence="1">Sp2 HRB7682 ss15</strain>
    </source>
</reference>
<reference evidence="1" key="2">
    <citation type="journal article" date="2023" name="Proc. Natl. Acad. Sci. U.S.A.">
        <title>A global phylogenomic analysis of the shiitake genus Lentinula.</title>
        <authorList>
            <person name="Sierra-Patev S."/>
            <person name="Min B."/>
            <person name="Naranjo-Ortiz M."/>
            <person name="Looney B."/>
            <person name="Konkel Z."/>
            <person name="Slot J.C."/>
            <person name="Sakamoto Y."/>
            <person name="Steenwyk J.L."/>
            <person name="Rokas A."/>
            <person name="Carro J."/>
            <person name="Camarero S."/>
            <person name="Ferreira P."/>
            <person name="Molpeceres G."/>
            <person name="Ruiz-Duenas F.J."/>
            <person name="Serrano A."/>
            <person name="Henrissat B."/>
            <person name="Drula E."/>
            <person name="Hughes K.W."/>
            <person name="Mata J.L."/>
            <person name="Ishikawa N.K."/>
            <person name="Vargas-Isla R."/>
            <person name="Ushijima S."/>
            <person name="Smith C.A."/>
            <person name="Donoghue J."/>
            <person name="Ahrendt S."/>
            <person name="Andreopoulos W."/>
            <person name="He G."/>
            <person name="LaButti K."/>
            <person name="Lipzen A."/>
            <person name="Ng V."/>
            <person name="Riley R."/>
            <person name="Sandor L."/>
            <person name="Barry K."/>
            <person name="Martinez A.T."/>
            <person name="Xiao Y."/>
            <person name="Gibbons J.G."/>
            <person name="Terashima K."/>
            <person name="Grigoriev I.V."/>
            <person name="Hibbett D."/>
        </authorList>
    </citation>
    <scope>NUCLEOTIDE SEQUENCE</scope>
    <source>
        <strain evidence="1">Sp2 HRB7682 ss15</strain>
    </source>
</reference>
<dbReference type="EMBL" id="JANVFS010000001">
    <property type="protein sequence ID" value="KAJ4496075.1"/>
    <property type="molecule type" value="Genomic_DNA"/>
</dbReference>
<organism evidence="1 2">
    <name type="scientific">Lentinula lateritia</name>
    <dbReference type="NCBI Taxonomy" id="40482"/>
    <lineage>
        <taxon>Eukaryota</taxon>
        <taxon>Fungi</taxon>
        <taxon>Dikarya</taxon>
        <taxon>Basidiomycota</taxon>
        <taxon>Agaricomycotina</taxon>
        <taxon>Agaricomycetes</taxon>
        <taxon>Agaricomycetidae</taxon>
        <taxon>Agaricales</taxon>
        <taxon>Marasmiineae</taxon>
        <taxon>Omphalotaceae</taxon>
        <taxon>Lentinula</taxon>
    </lineage>
</organism>
<name>A0A9W9B1L1_9AGAR</name>
<evidence type="ECO:0000313" key="1">
    <source>
        <dbReference type="EMBL" id="KAJ4496075.1"/>
    </source>
</evidence>
<evidence type="ECO:0000313" key="2">
    <source>
        <dbReference type="Proteomes" id="UP001150238"/>
    </source>
</evidence>
<comment type="caution">
    <text evidence="1">The sequence shown here is derived from an EMBL/GenBank/DDBJ whole genome shotgun (WGS) entry which is preliminary data.</text>
</comment>
<dbReference type="Proteomes" id="UP001150238">
    <property type="component" value="Unassembled WGS sequence"/>
</dbReference>
<dbReference type="AlphaFoldDB" id="A0A9W9B1L1"/>
<protein>
    <submittedName>
        <fullName evidence="1">Uncharacterized protein</fullName>
    </submittedName>
</protein>
<sequence>MADFDLKRWCQSITQGQGEIEHFIRQALERVRALERSVDTHHKIAKSFVTMMDDRLLAMNGVLSGCQECIEGKARITASTSGRTAYQLLQPLIRHLEQQASALTDSVQEVKRLAVVVEQRHSTLIRVYAVQKKQDQARIKNAESRLKGKLLDIRKPKIAMAYHKLEGLETKLKAFETDWKLRQVQFQEFEELVDKVQNCSREVHSISSFHEYRLVVIWLH</sequence>
<gene>
    <name evidence="1" type="ORF">C8J55DRAFT_10539</name>
</gene>